<proteinExistence type="predicted"/>
<keyword evidence="1" id="KW-0812">Transmembrane</keyword>
<gene>
    <name evidence="2" type="ORF">HDF25_004575</name>
</gene>
<evidence type="ECO:0000313" key="3">
    <source>
        <dbReference type="Proteomes" id="UP000521017"/>
    </source>
</evidence>
<sequence>MEDKISEHKQEIEEISLKELILKISEWYRYFLSKWIVILSFALLGAILGGAYAYIKKPVYIARTSFVLEDAGKGGAMGQYGALASMAGIDLGGSGGSGIFQGDNILELYKSRTMIEKTLLTDIEKNGKKQLLVDWYISINKLREKWNKNPKLKGIRFSPLQSDSPGATFNRVQDSILGVIVSDISLNYLLVFKPDKKLSIIKAEVRAKDEFFAKAFDEQIVKNVNDFYVQTKIKKSTENVAILQHKTDSVRAVMNGSIYTAAAVADATPNLNITRQVQRIAPVQRSQFNAEMNKAVLAELLKNLELSKMNLLREAPLIQVIDEPVFPLEIEKLGKLKGMIVGAFLFGFLTCVVLLGKKILTAVMA</sequence>
<keyword evidence="1" id="KW-0472">Membrane</keyword>
<dbReference type="InterPro" id="IPR050445">
    <property type="entry name" value="Bact_polysacc_biosynth/exp"/>
</dbReference>
<reference evidence="2 3" key="1">
    <citation type="submission" date="2020-08" db="EMBL/GenBank/DDBJ databases">
        <title>Genomic Encyclopedia of Type Strains, Phase IV (KMG-V): Genome sequencing to study the core and pangenomes of soil and plant-associated prokaryotes.</title>
        <authorList>
            <person name="Whitman W."/>
        </authorList>
    </citation>
    <scope>NUCLEOTIDE SEQUENCE [LARGE SCALE GENOMIC DNA]</scope>
    <source>
        <strain evidence="2 3">M2T3</strain>
    </source>
</reference>
<dbReference type="RefSeq" id="WP_184628644.1">
    <property type="nucleotide sequence ID" value="NZ_JACHCC010000013.1"/>
</dbReference>
<evidence type="ECO:0000256" key="1">
    <source>
        <dbReference type="SAM" id="Phobius"/>
    </source>
</evidence>
<keyword evidence="1" id="KW-1133">Transmembrane helix</keyword>
<protein>
    <recommendedName>
        <fullName evidence="4">Lipopolysaccharide biosynthesis protein</fullName>
    </recommendedName>
</protein>
<dbReference type="Proteomes" id="UP000521017">
    <property type="component" value="Unassembled WGS sequence"/>
</dbReference>
<feature type="transmembrane region" description="Helical" evidence="1">
    <location>
        <begin position="338"/>
        <end position="356"/>
    </location>
</feature>
<evidence type="ECO:0008006" key="4">
    <source>
        <dbReference type="Google" id="ProtNLM"/>
    </source>
</evidence>
<organism evidence="2 3">
    <name type="scientific">Pedobacter cryoconitis</name>
    <dbReference type="NCBI Taxonomy" id="188932"/>
    <lineage>
        <taxon>Bacteria</taxon>
        <taxon>Pseudomonadati</taxon>
        <taxon>Bacteroidota</taxon>
        <taxon>Sphingobacteriia</taxon>
        <taxon>Sphingobacteriales</taxon>
        <taxon>Sphingobacteriaceae</taxon>
        <taxon>Pedobacter</taxon>
    </lineage>
</organism>
<dbReference type="GO" id="GO:0005886">
    <property type="term" value="C:plasma membrane"/>
    <property type="evidence" value="ECO:0007669"/>
    <property type="project" value="TreeGrafter"/>
</dbReference>
<dbReference type="PANTHER" id="PTHR32309">
    <property type="entry name" value="TYROSINE-PROTEIN KINASE"/>
    <property type="match status" value="1"/>
</dbReference>
<accession>A0A7X0MKT5</accession>
<comment type="caution">
    <text evidence="2">The sequence shown here is derived from an EMBL/GenBank/DDBJ whole genome shotgun (WGS) entry which is preliminary data.</text>
</comment>
<dbReference type="AlphaFoldDB" id="A0A7X0MKT5"/>
<name>A0A7X0MKT5_9SPHI</name>
<dbReference type="EMBL" id="JACHCC010000013">
    <property type="protein sequence ID" value="MBB6502396.1"/>
    <property type="molecule type" value="Genomic_DNA"/>
</dbReference>
<dbReference type="GO" id="GO:0004713">
    <property type="term" value="F:protein tyrosine kinase activity"/>
    <property type="evidence" value="ECO:0007669"/>
    <property type="project" value="TreeGrafter"/>
</dbReference>
<feature type="transmembrane region" description="Helical" evidence="1">
    <location>
        <begin position="35"/>
        <end position="55"/>
    </location>
</feature>
<evidence type="ECO:0000313" key="2">
    <source>
        <dbReference type="EMBL" id="MBB6502396.1"/>
    </source>
</evidence>
<dbReference type="PANTHER" id="PTHR32309:SF13">
    <property type="entry name" value="FERRIC ENTEROBACTIN TRANSPORT PROTEIN FEPE"/>
    <property type="match status" value="1"/>
</dbReference>